<evidence type="ECO:0000259" key="2">
    <source>
        <dbReference type="PROSITE" id="PS51253"/>
    </source>
</evidence>
<dbReference type="OrthoDB" id="6431703at2759"/>
<feature type="domain" description="HTH CENPB-type" evidence="2">
    <location>
        <begin position="1"/>
        <end position="32"/>
    </location>
</feature>
<proteinExistence type="predicted"/>
<dbReference type="PROSITE" id="PS51253">
    <property type="entry name" value="HTH_CENPB"/>
    <property type="match status" value="1"/>
</dbReference>
<reference evidence="3 4" key="1">
    <citation type="journal article" date="2019" name="Sci. Rep.">
        <title>Orb-weaving spider Araneus ventricosus genome elucidates the spidroin gene catalogue.</title>
        <authorList>
            <person name="Kono N."/>
            <person name="Nakamura H."/>
            <person name="Ohtoshi R."/>
            <person name="Moran D.A.P."/>
            <person name="Shinohara A."/>
            <person name="Yoshida Y."/>
            <person name="Fujiwara M."/>
            <person name="Mori M."/>
            <person name="Tomita M."/>
            <person name="Arakawa K."/>
        </authorList>
    </citation>
    <scope>NUCLEOTIDE SEQUENCE [LARGE SCALE GENOMIC DNA]</scope>
</reference>
<keyword evidence="4" id="KW-1185">Reference proteome</keyword>
<sequence length="83" mass="9502">MEIAEECNVEDFGGSNGWLEHFKDRHCLSFKTICGEAAAVEGEATEDWEKSILKDILSRFDASNVFKLDKKKGLFYRLLPNKM</sequence>
<dbReference type="AlphaFoldDB" id="A0A4Y1ZL01"/>
<protein>
    <recommendedName>
        <fullName evidence="2">HTH CENPB-type domain-containing protein</fullName>
    </recommendedName>
</protein>
<dbReference type="EMBL" id="BGPR01075344">
    <property type="protein sequence ID" value="GBL54828.1"/>
    <property type="molecule type" value="Genomic_DNA"/>
</dbReference>
<name>A0A4Y1ZL01_ARAVE</name>
<dbReference type="Proteomes" id="UP000499080">
    <property type="component" value="Unassembled WGS sequence"/>
</dbReference>
<dbReference type="Pfam" id="PF03221">
    <property type="entry name" value="HTH_Tnp_Tc5"/>
    <property type="match status" value="1"/>
</dbReference>
<gene>
    <name evidence="3" type="ORF">AVEN_2161_1</name>
</gene>
<evidence type="ECO:0000313" key="3">
    <source>
        <dbReference type="EMBL" id="GBL54828.1"/>
    </source>
</evidence>
<dbReference type="InterPro" id="IPR006600">
    <property type="entry name" value="HTH_CenpB_DNA-bd_dom"/>
</dbReference>
<evidence type="ECO:0000313" key="4">
    <source>
        <dbReference type="Proteomes" id="UP000499080"/>
    </source>
</evidence>
<evidence type="ECO:0000256" key="1">
    <source>
        <dbReference type="ARBA" id="ARBA00023125"/>
    </source>
</evidence>
<organism evidence="3 4">
    <name type="scientific">Araneus ventricosus</name>
    <name type="common">Orbweaver spider</name>
    <name type="synonym">Epeira ventricosa</name>
    <dbReference type="NCBI Taxonomy" id="182803"/>
    <lineage>
        <taxon>Eukaryota</taxon>
        <taxon>Metazoa</taxon>
        <taxon>Ecdysozoa</taxon>
        <taxon>Arthropoda</taxon>
        <taxon>Chelicerata</taxon>
        <taxon>Arachnida</taxon>
        <taxon>Araneae</taxon>
        <taxon>Araneomorphae</taxon>
        <taxon>Entelegynae</taxon>
        <taxon>Araneoidea</taxon>
        <taxon>Araneidae</taxon>
        <taxon>Araneus</taxon>
    </lineage>
</organism>
<dbReference type="Gene3D" id="1.10.10.60">
    <property type="entry name" value="Homeodomain-like"/>
    <property type="match status" value="1"/>
</dbReference>
<comment type="caution">
    <text evidence="3">The sequence shown here is derived from an EMBL/GenBank/DDBJ whole genome shotgun (WGS) entry which is preliminary data.</text>
</comment>
<accession>A0A4Y1ZL01</accession>
<dbReference type="GO" id="GO:0003677">
    <property type="term" value="F:DNA binding"/>
    <property type="evidence" value="ECO:0007669"/>
    <property type="project" value="UniProtKB-KW"/>
</dbReference>
<keyword evidence="1" id="KW-0238">DNA-binding</keyword>